<organism evidence="7 8">
    <name type="scientific">Bifidobacterium oedipodis</name>
    <dbReference type="NCBI Taxonomy" id="2675322"/>
    <lineage>
        <taxon>Bacteria</taxon>
        <taxon>Bacillati</taxon>
        <taxon>Actinomycetota</taxon>
        <taxon>Actinomycetes</taxon>
        <taxon>Bifidobacteriales</taxon>
        <taxon>Bifidobacteriaceae</taxon>
        <taxon>Bifidobacterium</taxon>
    </lineage>
</organism>
<dbReference type="InterPro" id="IPR000322">
    <property type="entry name" value="Glyco_hydro_31_TIM"/>
</dbReference>
<accession>A0A7Y0ERC6</accession>
<dbReference type="CDD" id="cd06592">
    <property type="entry name" value="GH31_NET37"/>
    <property type="match status" value="1"/>
</dbReference>
<dbReference type="Pfam" id="PF21365">
    <property type="entry name" value="Glyco_hydro_31_3rd"/>
    <property type="match status" value="1"/>
</dbReference>
<dbReference type="SUPFAM" id="SSF51445">
    <property type="entry name" value="(Trans)glycosidases"/>
    <property type="match status" value="1"/>
</dbReference>
<proteinExistence type="inferred from homology"/>
<dbReference type="GO" id="GO:0004553">
    <property type="term" value="F:hydrolase activity, hydrolyzing O-glycosyl compounds"/>
    <property type="evidence" value="ECO:0007669"/>
    <property type="project" value="InterPro"/>
</dbReference>
<evidence type="ECO:0000256" key="1">
    <source>
        <dbReference type="ARBA" id="ARBA00007806"/>
    </source>
</evidence>
<dbReference type="PANTHER" id="PTHR43053">
    <property type="entry name" value="GLYCOSIDASE FAMILY 31"/>
    <property type="match status" value="1"/>
</dbReference>
<dbReference type="InterPro" id="IPR050985">
    <property type="entry name" value="Alpha-glycosidase_related"/>
</dbReference>
<reference evidence="7 8" key="1">
    <citation type="submission" date="2020-02" db="EMBL/GenBank/DDBJ databases">
        <title>Characterization of phylogenetic diversity of novel bifidobacterial species isolated in Czech ZOOs.</title>
        <authorList>
            <person name="Lugli G.A."/>
            <person name="Vera N.B."/>
            <person name="Ventura M."/>
        </authorList>
    </citation>
    <scope>NUCLEOTIDE SEQUENCE [LARGE SCALE GENOMIC DNA]</scope>
    <source>
        <strain evidence="7 8">DSM 109957</strain>
    </source>
</reference>
<evidence type="ECO:0000313" key="7">
    <source>
        <dbReference type="EMBL" id="NMM94558.1"/>
    </source>
</evidence>
<dbReference type="Gene3D" id="2.60.40.1180">
    <property type="entry name" value="Golgi alpha-mannosidase II"/>
    <property type="match status" value="1"/>
</dbReference>
<dbReference type="EMBL" id="JAAIII010000005">
    <property type="protein sequence ID" value="NMM94558.1"/>
    <property type="molecule type" value="Genomic_DNA"/>
</dbReference>
<keyword evidence="3 4" id="KW-0326">Glycosidase</keyword>
<name>A0A7Y0ERC6_9BIFI</name>
<dbReference type="SUPFAM" id="SSF51011">
    <property type="entry name" value="Glycosyl hydrolase domain"/>
    <property type="match status" value="1"/>
</dbReference>
<evidence type="ECO:0000256" key="2">
    <source>
        <dbReference type="ARBA" id="ARBA00022801"/>
    </source>
</evidence>
<dbReference type="InterPro" id="IPR013780">
    <property type="entry name" value="Glyco_hydro_b"/>
</dbReference>
<dbReference type="Proteomes" id="UP000532194">
    <property type="component" value="Unassembled WGS sequence"/>
</dbReference>
<evidence type="ECO:0000256" key="3">
    <source>
        <dbReference type="ARBA" id="ARBA00023295"/>
    </source>
</evidence>
<keyword evidence="8" id="KW-1185">Reference proteome</keyword>
<dbReference type="InterPro" id="IPR048395">
    <property type="entry name" value="Glyco_hydro_31_C"/>
</dbReference>
<evidence type="ECO:0000313" key="8">
    <source>
        <dbReference type="Proteomes" id="UP000532194"/>
    </source>
</evidence>
<dbReference type="InterPro" id="IPR017853">
    <property type="entry name" value="GH"/>
</dbReference>
<feature type="domain" description="Glycoside hydrolase family 31 TIM barrel" evidence="5">
    <location>
        <begin position="150"/>
        <end position="298"/>
    </location>
</feature>
<keyword evidence="2 4" id="KW-0378">Hydrolase</keyword>
<comment type="similarity">
    <text evidence="1 4">Belongs to the glycosyl hydrolase 31 family.</text>
</comment>
<evidence type="ECO:0000256" key="4">
    <source>
        <dbReference type="RuleBase" id="RU361185"/>
    </source>
</evidence>
<comment type="caution">
    <text evidence="7">The sequence shown here is derived from an EMBL/GenBank/DDBJ whole genome shotgun (WGS) entry which is preliminary data.</text>
</comment>
<evidence type="ECO:0000259" key="5">
    <source>
        <dbReference type="Pfam" id="PF01055"/>
    </source>
</evidence>
<dbReference type="Pfam" id="PF01055">
    <property type="entry name" value="Glyco_hydro_31_2nd"/>
    <property type="match status" value="1"/>
</dbReference>
<evidence type="ECO:0000259" key="6">
    <source>
        <dbReference type="Pfam" id="PF21365"/>
    </source>
</evidence>
<dbReference type="AlphaFoldDB" id="A0A7Y0ERC6"/>
<dbReference type="RefSeq" id="WP_169172586.1">
    <property type="nucleotide sequence ID" value="NZ_JAAIII010000005.1"/>
</dbReference>
<gene>
    <name evidence="7" type="ORF">G1C95_1745</name>
</gene>
<feature type="domain" description="Glycosyl hydrolase family 31 C-terminal" evidence="6">
    <location>
        <begin position="449"/>
        <end position="524"/>
    </location>
</feature>
<sequence length="528" mass="58812">MPAVLSQSAVSVSNNGPSITIDLLPDELWWGGTVSDGRYMPFGDAPFARNLSTAGTSDNLIPTASNQSAPLLVSTKGRYLWSEGTFVFSFEHGTLHANCTSPDGQIVIVQTDGNLREAYLAASRNHFPASQRTPAMEMLTKPQYNTWIEMPYQPTQDKVLNYAHTILDTGMPAGTIMIDDKWCPDYGDWTFDRSAFPDPQSMIGHLHNLGFHVMLWLVPFVSPDSATFRDLEAKGLLLRDHTGDTAVRRWWNGLSALLDLSNPDTIAWLSDSLDSLRALGVDGFKFDGADFYDFHDDDRPHHALTPAEYCERWASIGLDYPFNEFRACWRMGGQPLAQRLKDKPPLWTDDGIGALVPELLAQSMIGHPFTCPDMIGGGEVNDADHVGNDQEFFVRYAQIAALSPMMQFSVSPSRVLDDDHLSAVNTALRIRDEHMPLIEELAQYAAETGEPIMRPMAYHYDGFDKVNDQFLLGDKLIVAPVTEQGVSKRRVAIPHGTWLSDLGERIVGPTTITTPVDIERIPRFRKVE</sequence>
<dbReference type="PANTHER" id="PTHR43053:SF4">
    <property type="entry name" value="MYOGENESIS-REGULATING GLYCOSIDASE"/>
    <property type="match status" value="1"/>
</dbReference>
<dbReference type="Gene3D" id="3.20.20.80">
    <property type="entry name" value="Glycosidases"/>
    <property type="match status" value="1"/>
</dbReference>
<dbReference type="GO" id="GO:0005975">
    <property type="term" value="P:carbohydrate metabolic process"/>
    <property type="evidence" value="ECO:0007669"/>
    <property type="project" value="InterPro"/>
</dbReference>
<protein>
    <submittedName>
        <fullName evidence="7">Glycoside hydrolase family 31</fullName>
    </submittedName>
</protein>